<keyword evidence="9" id="KW-0645">Protease</keyword>
<feature type="transmembrane region" description="Helical" evidence="7">
    <location>
        <begin position="96"/>
        <end position="114"/>
    </location>
</feature>
<keyword evidence="3 7" id="KW-0812">Transmembrane</keyword>
<feature type="transmembrane region" description="Helical" evidence="7">
    <location>
        <begin position="65"/>
        <end position="84"/>
    </location>
</feature>
<dbReference type="PANTHER" id="PTHR43731">
    <property type="entry name" value="RHOMBOID PROTEASE"/>
    <property type="match status" value="1"/>
</dbReference>
<dbReference type="SUPFAM" id="SSF144091">
    <property type="entry name" value="Rhomboid-like"/>
    <property type="match status" value="1"/>
</dbReference>
<feature type="transmembrane region" description="Helical" evidence="7">
    <location>
        <begin position="12"/>
        <end position="31"/>
    </location>
</feature>
<keyword evidence="4" id="KW-0378">Hydrolase</keyword>
<gene>
    <name evidence="9" type="primary">glpG</name>
    <name evidence="9" type="ORF">LrDSM24759_03640</name>
</gene>
<dbReference type="OrthoDB" id="9813074at2"/>
<protein>
    <submittedName>
        <fullName evidence="9">Membrane-associated serine protease</fullName>
    </submittedName>
</protein>
<evidence type="ECO:0000256" key="1">
    <source>
        <dbReference type="ARBA" id="ARBA00004141"/>
    </source>
</evidence>
<dbReference type="GO" id="GO:0016020">
    <property type="term" value="C:membrane"/>
    <property type="evidence" value="ECO:0007669"/>
    <property type="project" value="UniProtKB-SubCell"/>
</dbReference>
<keyword evidence="6 7" id="KW-0472">Membrane</keyword>
<evidence type="ECO:0000313" key="10">
    <source>
        <dbReference type="Proteomes" id="UP000257317"/>
    </source>
</evidence>
<dbReference type="EMBL" id="BFBY01000002">
    <property type="protein sequence ID" value="GBG04450.1"/>
    <property type="molecule type" value="Genomic_DNA"/>
</dbReference>
<feature type="transmembrane region" description="Helical" evidence="7">
    <location>
        <begin position="175"/>
        <end position="193"/>
    </location>
</feature>
<dbReference type="Pfam" id="PF01694">
    <property type="entry name" value="Rhomboid"/>
    <property type="match status" value="1"/>
</dbReference>
<keyword evidence="5 7" id="KW-1133">Transmembrane helix</keyword>
<comment type="similarity">
    <text evidence="2">Belongs to the peptidase S54 family.</text>
</comment>
<dbReference type="PANTHER" id="PTHR43731:SF14">
    <property type="entry name" value="PRESENILIN-ASSOCIATED RHOMBOID-LIKE PROTEIN, MITOCHONDRIAL"/>
    <property type="match status" value="1"/>
</dbReference>
<accession>A0A2Z6TE68</accession>
<evidence type="ECO:0000256" key="7">
    <source>
        <dbReference type="SAM" id="Phobius"/>
    </source>
</evidence>
<evidence type="ECO:0000256" key="2">
    <source>
        <dbReference type="ARBA" id="ARBA00009045"/>
    </source>
</evidence>
<dbReference type="Proteomes" id="UP000257317">
    <property type="component" value="Unassembled WGS sequence"/>
</dbReference>
<dbReference type="Gene3D" id="1.20.1540.10">
    <property type="entry name" value="Rhomboid-like"/>
    <property type="match status" value="1"/>
</dbReference>
<comment type="caution">
    <text evidence="9">The sequence shown here is derived from an EMBL/GenBank/DDBJ whole genome shotgun (WGS) entry which is preliminary data.</text>
</comment>
<dbReference type="InterPro" id="IPR050925">
    <property type="entry name" value="Rhomboid_protease_S54"/>
</dbReference>
<comment type="subcellular location">
    <subcellularLocation>
        <location evidence="1">Membrane</location>
        <topology evidence="1">Multi-pass membrane protein</topology>
    </subcellularLocation>
</comment>
<feature type="transmembrane region" description="Helical" evidence="7">
    <location>
        <begin position="120"/>
        <end position="139"/>
    </location>
</feature>
<proteinExistence type="inferred from homology"/>
<evidence type="ECO:0000259" key="8">
    <source>
        <dbReference type="Pfam" id="PF01694"/>
    </source>
</evidence>
<feature type="transmembrane region" description="Helical" evidence="7">
    <location>
        <begin position="151"/>
        <end position="169"/>
    </location>
</feature>
<feature type="domain" description="Peptidase S54 rhomboid" evidence="8">
    <location>
        <begin position="55"/>
        <end position="192"/>
    </location>
</feature>
<dbReference type="InterPro" id="IPR022764">
    <property type="entry name" value="Peptidase_S54_rhomboid_dom"/>
</dbReference>
<dbReference type="RefSeq" id="WP_117117798.1">
    <property type="nucleotide sequence ID" value="NZ_BFBY01000002.1"/>
</dbReference>
<evidence type="ECO:0000256" key="6">
    <source>
        <dbReference type="ARBA" id="ARBA00023136"/>
    </source>
</evidence>
<sequence>METRKTRLPLPYMTIAILAVLVVMYLVETVMGGSTSGTVLMRLGAMNNLAVAEHHQFWRLFTAQFLHIGWLHLASNAVMIYYLGQYLEPIIGSWRFLGIYLLSGVGGNLLSFAVGNDYSIAAGASTALFGLLGAVIALYVRNRNLPFIEQLGKMSIALAVINLGLDLFIKDIDILGHVGGLISGFFLCILIGNKNLRQYHTKLRVISLVVLILYTVWSLRSGMVISY</sequence>
<organism evidence="9 10">
    <name type="scientific">Lactobacillus rodentium</name>
    <dbReference type="NCBI Taxonomy" id="947835"/>
    <lineage>
        <taxon>Bacteria</taxon>
        <taxon>Bacillati</taxon>
        <taxon>Bacillota</taxon>
        <taxon>Bacilli</taxon>
        <taxon>Lactobacillales</taxon>
        <taxon>Lactobacillaceae</taxon>
        <taxon>Lactobacillus</taxon>
    </lineage>
</organism>
<evidence type="ECO:0000256" key="5">
    <source>
        <dbReference type="ARBA" id="ARBA00022989"/>
    </source>
</evidence>
<name>A0A2Z6TE68_9LACO</name>
<evidence type="ECO:0000313" key="9">
    <source>
        <dbReference type="EMBL" id="GBG04450.1"/>
    </source>
</evidence>
<reference evidence="10" key="1">
    <citation type="submission" date="2018-03" db="EMBL/GenBank/DDBJ databases">
        <title>New taxa in the Lactobacillus gasseri group.</title>
        <authorList>
            <person name="Tanizawa Y."/>
            <person name="Tohno M."/>
            <person name="Endo A."/>
            <person name="Arita M."/>
        </authorList>
    </citation>
    <scope>NUCLEOTIDE SEQUENCE [LARGE SCALE GENOMIC DNA]</scope>
    <source>
        <strain evidence="10">DSM 24759</strain>
    </source>
</reference>
<evidence type="ECO:0000256" key="3">
    <source>
        <dbReference type="ARBA" id="ARBA00022692"/>
    </source>
</evidence>
<keyword evidence="10" id="KW-1185">Reference proteome</keyword>
<feature type="transmembrane region" description="Helical" evidence="7">
    <location>
        <begin position="205"/>
        <end position="225"/>
    </location>
</feature>
<dbReference type="GO" id="GO:0006508">
    <property type="term" value="P:proteolysis"/>
    <property type="evidence" value="ECO:0007669"/>
    <property type="project" value="UniProtKB-KW"/>
</dbReference>
<dbReference type="GO" id="GO:0004252">
    <property type="term" value="F:serine-type endopeptidase activity"/>
    <property type="evidence" value="ECO:0007669"/>
    <property type="project" value="InterPro"/>
</dbReference>
<dbReference type="InterPro" id="IPR035952">
    <property type="entry name" value="Rhomboid-like_sf"/>
</dbReference>
<dbReference type="AlphaFoldDB" id="A0A2Z6TE68"/>
<evidence type="ECO:0000256" key="4">
    <source>
        <dbReference type="ARBA" id="ARBA00022801"/>
    </source>
</evidence>